<accession>A0A1V9ZU07</accession>
<sequence>MLAKLVAVAALTGAYFRPTQCLDALSWVLSPVVGLDELAASAHSALFVRLVLTLVAFATAVARTRSTYLTFIAVLVCLQTACLQLHLQGETYAVLPWSKPVQLVFFEILATLTFTLVLTVGYFAPLPLSPRQVYRKRLEDFYKTHNPAKLGQVDDILRRYRHHEEVLFTRLKKKYITNDLSESEEGSDDEHETSTDDEPAAAPTRATAIHIETTVEDDVEDVQEPSTPPASANQGRADTAPRVRTAIQEVQAAQQARIEERIQRLKMGKAKA</sequence>
<keyword evidence="4" id="KW-1185">Reference proteome</keyword>
<feature type="transmembrane region" description="Helical" evidence="2">
    <location>
        <begin position="45"/>
        <end position="62"/>
    </location>
</feature>
<feature type="transmembrane region" description="Helical" evidence="2">
    <location>
        <begin position="69"/>
        <end position="88"/>
    </location>
</feature>
<feature type="compositionally biased region" description="Acidic residues" evidence="1">
    <location>
        <begin position="214"/>
        <end position="223"/>
    </location>
</feature>
<keyword evidence="2" id="KW-0812">Transmembrane</keyword>
<dbReference type="Proteomes" id="UP000243579">
    <property type="component" value="Unassembled WGS sequence"/>
</dbReference>
<evidence type="ECO:0000313" key="4">
    <source>
        <dbReference type="Proteomes" id="UP000243579"/>
    </source>
</evidence>
<reference evidence="3 4" key="1">
    <citation type="journal article" date="2014" name="Genome Biol. Evol.">
        <title>The secreted proteins of Achlya hypogyna and Thraustotheca clavata identify the ancestral oomycete secretome and reveal gene acquisitions by horizontal gene transfer.</title>
        <authorList>
            <person name="Misner I."/>
            <person name="Blouin N."/>
            <person name="Leonard G."/>
            <person name="Richards T.A."/>
            <person name="Lane C.E."/>
        </authorList>
    </citation>
    <scope>NUCLEOTIDE SEQUENCE [LARGE SCALE GENOMIC DNA]</scope>
    <source>
        <strain evidence="3 4">ATCC 48635</strain>
    </source>
</reference>
<dbReference type="STRING" id="1202772.A0A1V9ZU07"/>
<gene>
    <name evidence="3" type="ORF">ACHHYP_00653</name>
</gene>
<evidence type="ECO:0000256" key="2">
    <source>
        <dbReference type="SAM" id="Phobius"/>
    </source>
</evidence>
<name>A0A1V9ZU07_ACHHY</name>
<dbReference type="AlphaFoldDB" id="A0A1V9ZU07"/>
<comment type="caution">
    <text evidence="3">The sequence shown here is derived from an EMBL/GenBank/DDBJ whole genome shotgun (WGS) entry which is preliminary data.</text>
</comment>
<protein>
    <recommendedName>
        <fullName evidence="5">Transmembrane protein</fullName>
    </recommendedName>
</protein>
<keyword evidence="2" id="KW-0472">Membrane</keyword>
<evidence type="ECO:0008006" key="5">
    <source>
        <dbReference type="Google" id="ProtNLM"/>
    </source>
</evidence>
<feature type="region of interest" description="Disordered" evidence="1">
    <location>
        <begin position="179"/>
        <end position="245"/>
    </location>
</feature>
<feature type="compositionally biased region" description="Acidic residues" evidence="1">
    <location>
        <begin position="181"/>
        <end position="199"/>
    </location>
</feature>
<organism evidence="3 4">
    <name type="scientific">Achlya hypogyna</name>
    <name type="common">Oomycete</name>
    <name type="synonym">Protoachlya hypogyna</name>
    <dbReference type="NCBI Taxonomy" id="1202772"/>
    <lineage>
        <taxon>Eukaryota</taxon>
        <taxon>Sar</taxon>
        <taxon>Stramenopiles</taxon>
        <taxon>Oomycota</taxon>
        <taxon>Saprolegniomycetes</taxon>
        <taxon>Saprolegniales</taxon>
        <taxon>Achlyaceae</taxon>
        <taxon>Achlya</taxon>
    </lineage>
</organism>
<evidence type="ECO:0000256" key="1">
    <source>
        <dbReference type="SAM" id="MobiDB-lite"/>
    </source>
</evidence>
<dbReference type="OrthoDB" id="164285at2759"/>
<dbReference type="EMBL" id="JNBR01000006">
    <property type="protein sequence ID" value="OQS01512.1"/>
    <property type="molecule type" value="Genomic_DNA"/>
</dbReference>
<feature type="transmembrane region" description="Helical" evidence="2">
    <location>
        <begin position="108"/>
        <end position="128"/>
    </location>
</feature>
<evidence type="ECO:0000313" key="3">
    <source>
        <dbReference type="EMBL" id="OQS01512.1"/>
    </source>
</evidence>
<proteinExistence type="predicted"/>
<keyword evidence="2" id="KW-1133">Transmembrane helix</keyword>